<proteinExistence type="predicted"/>
<gene>
    <name evidence="1" type="ORF">QAD02_022238</name>
</gene>
<comment type="caution">
    <text evidence="1">The sequence shown here is derived from an EMBL/GenBank/DDBJ whole genome shotgun (WGS) entry which is preliminary data.</text>
</comment>
<protein>
    <submittedName>
        <fullName evidence="1">Uncharacterized protein</fullName>
    </submittedName>
</protein>
<dbReference type="Proteomes" id="UP001239111">
    <property type="component" value="Chromosome 1"/>
</dbReference>
<sequence length="189" mass="21743">MIELQIARVNDRREISNMNIKYSFQKSPFGMCLIAIREDKNEEDAICYLNFVDGNEVELLNCLKTKFCGAKFDEESEKGKKLVEDIFYKNDQKNSLNIKLLLKGTDFQVKVWESITNIPIGSLHTYEQVAKAIDNPKAVRAVGNALGANDILYLIPCHRVICKNGYNKFSSCVKRKEKMQEFERDFVNS</sequence>
<organism evidence="1 2">
    <name type="scientific">Eretmocerus hayati</name>
    <dbReference type="NCBI Taxonomy" id="131215"/>
    <lineage>
        <taxon>Eukaryota</taxon>
        <taxon>Metazoa</taxon>
        <taxon>Ecdysozoa</taxon>
        <taxon>Arthropoda</taxon>
        <taxon>Hexapoda</taxon>
        <taxon>Insecta</taxon>
        <taxon>Pterygota</taxon>
        <taxon>Neoptera</taxon>
        <taxon>Endopterygota</taxon>
        <taxon>Hymenoptera</taxon>
        <taxon>Apocrita</taxon>
        <taxon>Proctotrupomorpha</taxon>
        <taxon>Chalcidoidea</taxon>
        <taxon>Aphelinidae</taxon>
        <taxon>Aphelininae</taxon>
        <taxon>Eretmocerus</taxon>
    </lineage>
</organism>
<dbReference type="EMBL" id="CM056741">
    <property type="protein sequence ID" value="KAJ8686444.1"/>
    <property type="molecule type" value="Genomic_DNA"/>
</dbReference>
<name>A0ACC2PT19_9HYME</name>
<keyword evidence="2" id="KW-1185">Reference proteome</keyword>
<evidence type="ECO:0000313" key="2">
    <source>
        <dbReference type="Proteomes" id="UP001239111"/>
    </source>
</evidence>
<reference evidence="1" key="1">
    <citation type="submission" date="2023-04" db="EMBL/GenBank/DDBJ databases">
        <title>A chromosome-level genome assembly of the parasitoid wasp Eretmocerus hayati.</title>
        <authorList>
            <person name="Zhong Y."/>
            <person name="Liu S."/>
            <person name="Liu Y."/>
        </authorList>
    </citation>
    <scope>NUCLEOTIDE SEQUENCE</scope>
    <source>
        <strain evidence="1">ZJU_SS_LIU_2023</strain>
    </source>
</reference>
<accession>A0ACC2PT19</accession>
<evidence type="ECO:0000313" key="1">
    <source>
        <dbReference type="EMBL" id="KAJ8686444.1"/>
    </source>
</evidence>